<comment type="similarity">
    <text evidence="2 5">Belongs to the GMC oxidoreductase family.</text>
</comment>
<evidence type="ECO:0000256" key="2">
    <source>
        <dbReference type="ARBA" id="ARBA00010790"/>
    </source>
</evidence>
<evidence type="ECO:0000256" key="4">
    <source>
        <dbReference type="ARBA" id="ARBA00022827"/>
    </source>
</evidence>
<dbReference type="Gene3D" id="3.30.560.10">
    <property type="entry name" value="Glucose Oxidase, domain 3"/>
    <property type="match status" value="1"/>
</dbReference>
<keyword evidence="4 5" id="KW-0274">FAD</keyword>
<accession>A0ABU7M0I7</accession>
<dbReference type="SUPFAM" id="SSF51905">
    <property type="entry name" value="FAD/NAD(P)-binding domain"/>
    <property type="match status" value="1"/>
</dbReference>
<name>A0ABU7M0I7_9PROT</name>
<feature type="domain" description="Glucose-methanol-choline oxidoreductase N-terminal" evidence="7">
    <location>
        <begin position="256"/>
        <end position="270"/>
    </location>
</feature>
<dbReference type="Pfam" id="PF00732">
    <property type="entry name" value="GMC_oxred_N"/>
    <property type="match status" value="1"/>
</dbReference>
<dbReference type="SUPFAM" id="SSF54373">
    <property type="entry name" value="FAD-linked reductases, C-terminal domain"/>
    <property type="match status" value="1"/>
</dbReference>
<gene>
    <name evidence="8" type="ORF">V0U35_08795</name>
</gene>
<dbReference type="InterPro" id="IPR036188">
    <property type="entry name" value="FAD/NAD-bd_sf"/>
</dbReference>
<evidence type="ECO:0000256" key="1">
    <source>
        <dbReference type="ARBA" id="ARBA00001974"/>
    </source>
</evidence>
<evidence type="ECO:0000259" key="7">
    <source>
        <dbReference type="PROSITE" id="PS00624"/>
    </source>
</evidence>
<feature type="domain" description="Glucose-methanol-choline oxidoreductase N-terminal" evidence="6">
    <location>
        <begin position="84"/>
        <end position="107"/>
    </location>
</feature>
<dbReference type="InterPro" id="IPR007867">
    <property type="entry name" value="GMC_OxRtase_C"/>
</dbReference>
<evidence type="ECO:0000256" key="5">
    <source>
        <dbReference type="RuleBase" id="RU003968"/>
    </source>
</evidence>
<dbReference type="InterPro" id="IPR012132">
    <property type="entry name" value="GMC_OxRdtase"/>
</dbReference>
<dbReference type="PROSITE" id="PS00624">
    <property type="entry name" value="GMC_OXRED_2"/>
    <property type="match status" value="1"/>
</dbReference>
<dbReference type="PIRSF" id="PIRSF000137">
    <property type="entry name" value="Alcohol_oxidase"/>
    <property type="match status" value="1"/>
</dbReference>
<dbReference type="Proteomes" id="UP001310692">
    <property type="component" value="Unassembled WGS sequence"/>
</dbReference>
<reference evidence="8 9" key="1">
    <citation type="submission" date="2024-01" db="EMBL/GenBank/DDBJ databases">
        <title>Hyphobacterium bacterium isolated from marine sediment.</title>
        <authorList>
            <person name="Zhao S."/>
        </authorList>
    </citation>
    <scope>NUCLEOTIDE SEQUENCE [LARGE SCALE GENOMIC DNA]</scope>
    <source>
        <strain evidence="8 9">Y60-23</strain>
    </source>
</reference>
<evidence type="ECO:0000313" key="9">
    <source>
        <dbReference type="Proteomes" id="UP001310692"/>
    </source>
</evidence>
<dbReference type="Gene3D" id="3.50.50.60">
    <property type="entry name" value="FAD/NAD(P)-binding domain"/>
    <property type="match status" value="1"/>
</dbReference>
<evidence type="ECO:0000313" key="8">
    <source>
        <dbReference type="EMBL" id="MEE2566775.1"/>
    </source>
</evidence>
<dbReference type="EMBL" id="JAZDRO010000003">
    <property type="protein sequence ID" value="MEE2566775.1"/>
    <property type="molecule type" value="Genomic_DNA"/>
</dbReference>
<dbReference type="InterPro" id="IPR000172">
    <property type="entry name" value="GMC_OxRdtase_N"/>
</dbReference>
<protein>
    <submittedName>
        <fullName evidence="8">GMC family oxidoreductase N-terminal domain-containing protein</fullName>
    </submittedName>
</protein>
<dbReference type="Pfam" id="PF05199">
    <property type="entry name" value="GMC_oxred_C"/>
    <property type="match status" value="1"/>
</dbReference>
<dbReference type="PANTHER" id="PTHR11552:SF147">
    <property type="entry name" value="CHOLINE DEHYDROGENASE, MITOCHONDRIAL"/>
    <property type="match status" value="1"/>
</dbReference>
<evidence type="ECO:0000259" key="6">
    <source>
        <dbReference type="PROSITE" id="PS00623"/>
    </source>
</evidence>
<comment type="cofactor">
    <cofactor evidence="1">
        <name>FAD</name>
        <dbReference type="ChEBI" id="CHEBI:57692"/>
    </cofactor>
</comment>
<keyword evidence="3 5" id="KW-0285">Flavoprotein</keyword>
<dbReference type="PROSITE" id="PS00623">
    <property type="entry name" value="GMC_OXRED_1"/>
    <property type="match status" value="1"/>
</dbReference>
<dbReference type="RefSeq" id="WP_330196325.1">
    <property type="nucleotide sequence ID" value="NZ_JAZDRO010000003.1"/>
</dbReference>
<dbReference type="PROSITE" id="PS51257">
    <property type="entry name" value="PROKAR_LIPOPROTEIN"/>
    <property type="match status" value="1"/>
</dbReference>
<organism evidence="8 9">
    <name type="scientific">Hyphobacterium marinum</name>
    <dbReference type="NCBI Taxonomy" id="3116574"/>
    <lineage>
        <taxon>Bacteria</taxon>
        <taxon>Pseudomonadati</taxon>
        <taxon>Pseudomonadota</taxon>
        <taxon>Alphaproteobacteria</taxon>
        <taxon>Maricaulales</taxon>
        <taxon>Maricaulaceae</taxon>
        <taxon>Hyphobacterium</taxon>
    </lineage>
</organism>
<sequence length="534" mass="58374">MSEAREFDYVIVGAGSAGCVVAESLSRDRDVTVCVLEAGGPDKDPAIRTPMLLAKVVSGGPYNWSYETEPQAELHDRRLFWPRGKTLGGSSSINAMHYMRGAHENFDEWGELGADTWNWADALARFKAMEDQQRGADAWHGTGGPLRVEDIPKLNPLTELYFEAARELQYPENPDFNGEKQYGFGPYQMTMKGPRRWSAADAFLRPAMERGNVTVITHALAHRVLLENGRARGVALDIKGEAAEIIARKEVILSGGAINSPQLLQLSGIGDPDWLRAAGVSVEHELPGVGRNLQDHLDIAAIMRTKTARSIGNSWKRTPKNLADVARWMIRGDGDFTINPVQGGAFLNSSLAGDLPDLQLVFIPGLSVDHGRTTVFGHGVTLHVCHLYPESRGEIRIRSNNPAEHPLIDPNYLAHEGDLTALIDGLEIVQRILMAPAFDDERVGMFRPSEILESRDAMEADIRGRAETLYHPTSTCVMGKGPMAVVDPECRVYGVKGLRVVDASVMPRLVGGNTNAPTMMIADKAAEMIRASAG</sequence>
<keyword evidence="9" id="KW-1185">Reference proteome</keyword>
<evidence type="ECO:0000256" key="3">
    <source>
        <dbReference type="ARBA" id="ARBA00022630"/>
    </source>
</evidence>
<dbReference type="PANTHER" id="PTHR11552">
    <property type="entry name" value="GLUCOSE-METHANOL-CHOLINE GMC OXIDOREDUCTASE"/>
    <property type="match status" value="1"/>
</dbReference>
<proteinExistence type="inferred from homology"/>
<comment type="caution">
    <text evidence="8">The sequence shown here is derived from an EMBL/GenBank/DDBJ whole genome shotgun (WGS) entry which is preliminary data.</text>
</comment>